<keyword evidence="4" id="KW-0874">Quinone</keyword>
<feature type="domain" description="Vitamin K epoxide reductase" evidence="11">
    <location>
        <begin position="1"/>
        <end position="126"/>
    </location>
</feature>
<protein>
    <recommendedName>
        <fullName evidence="11">Vitamin K epoxide reductase domain-containing protein</fullName>
    </recommendedName>
</protein>
<feature type="transmembrane region" description="Helical" evidence="10">
    <location>
        <begin position="54"/>
        <end position="73"/>
    </location>
</feature>
<dbReference type="InterPro" id="IPR012932">
    <property type="entry name" value="VKOR"/>
</dbReference>
<feature type="transmembrane region" description="Helical" evidence="10">
    <location>
        <begin position="103"/>
        <end position="123"/>
    </location>
</feature>
<dbReference type="CDD" id="cd12918">
    <property type="entry name" value="VKOR_arc"/>
    <property type="match status" value="1"/>
</dbReference>
<dbReference type="SMART" id="SM00756">
    <property type="entry name" value="VKc"/>
    <property type="match status" value="1"/>
</dbReference>
<evidence type="ECO:0000256" key="4">
    <source>
        <dbReference type="ARBA" id="ARBA00022719"/>
    </source>
</evidence>
<feature type="transmembrane region" description="Helical" evidence="10">
    <location>
        <begin position="79"/>
        <end position="96"/>
    </location>
</feature>
<evidence type="ECO:0000256" key="1">
    <source>
        <dbReference type="ARBA" id="ARBA00004141"/>
    </source>
</evidence>
<dbReference type="AlphaFoldDB" id="A0A2R6ADC7"/>
<dbReference type="PANTHER" id="PTHR34573">
    <property type="entry name" value="VKC DOMAIN-CONTAINING PROTEIN"/>
    <property type="match status" value="1"/>
</dbReference>
<dbReference type="GO" id="GO:0048038">
    <property type="term" value="F:quinone binding"/>
    <property type="evidence" value="ECO:0007669"/>
    <property type="project" value="UniProtKB-KW"/>
</dbReference>
<evidence type="ECO:0000256" key="5">
    <source>
        <dbReference type="ARBA" id="ARBA00022989"/>
    </source>
</evidence>
<keyword evidence="7 10" id="KW-0472">Membrane</keyword>
<comment type="similarity">
    <text evidence="2">Belongs to the VKOR family.</text>
</comment>
<dbReference type="EMBL" id="NEXC01000004">
    <property type="protein sequence ID" value="PSN84365.1"/>
    <property type="molecule type" value="Genomic_DNA"/>
</dbReference>
<evidence type="ECO:0000256" key="8">
    <source>
        <dbReference type="ARBA" id="ARBA00023157"/>
    </source>
</evidence>
<accession>A0A2R6ADC7</accession>
<keyword evidence="5 10" id="KW-1133">Transmembrane helix</keyword>
<organism evidence="12 13">
    <name type="scientific">Candidatus Marsarchaeota G1 archaeon OSP_D</name>
    <dbReference type="NCBI Taxonomy" id="1978155"/>
    <lineage>
        <taxon>Archaea</taxon>
        <taxon>Candidatus Marsarchaeota</taxon>
        <taxon>Candidatus Marsarchaeota group 1</taxon>
    </lineage>
</organism>
<keyword evidence="6" id="KW-0560">Oxidoreductase</keyword>
<evidence type="ECO:0000256" key="2">
    <source>
        <dbReference type="ARBA" id="ARBA00006214"/>
    </source>
</evidence>
<comment type="caution">
    <text evidence="12">The sequence shown here is derived from an EMBL/GenBank/DDBJ whole genome shotgun (WGS) entry which is preliminary data.</text>
</comment>
<evidence type="ECO:0000259" key="11">
    <source>
        <dbReference type="SMART" id="SM00756"/>
    </source>
</evidence>
<evidence type="ECO:0000256" key="6">
    <source>
        <dbReference type="ARBA" id="ARBA00023002"/>
    </source>
</evidence>
<evidence type="ECO:0000256" key="10">
    <source>
        <dbReference type="SAM" id="Phobius"/>
    </source>
</evidence>
<reference evidence="12 13" key="1">
    <citation type="submission" date="2017-04" db="EMBL/GenBank/DDBJ databases">
        <title>Novel microbial lineages endemic to geothermal iron-oxide mats fill important gaps in the evolutionary history of Archaea.</title>
        <authorList>
            <person name="Jay Z.J."/>
            <person name="Beam J.P."/>
            <person name="Dlakic M."/>
            <person name="Rusch D.B."/>
            <person name="Kozubal M.A."/>
            <person name="Inskeep W.P."/>
        </authorList>
    </citation>
    <scope>NUCLEOTIDE SEQUENCE [LARGE SCALE GENOMIC DNA]</scope>
    <source>
        <strain evidence="12">OSP_D</strain>
    </source>
</reference>
<dbReference type="InterPro" id="IPR038354">
    <property type="entry name" value="VKOR_sf"/>
</dbReference>
<feature type="transmembrane region" description="Helical" evidence="10">
    <location>
        <begin position="6"/>
        <end position="24"/>
    </location>
</feature>
<evidence type="ECO:0000256" key="3">
    <source>
        <dbReference type="ARBA" id="ARBA00022692"/>
    </source>
</evidence>
<proteinExistence type="inferred from homology"/>
<evidence type="ECO:0000313" key="13">
    <source>
        <dbReference type="Proteomes" id="UP000240880"/>
    </source>
</evidence>
<dbReference type="PANTHER" id="PTHR34573:SF1">
    <property type="entry name" value="VITAMIN K EPOXIDE REDUCTASE DOMAIN-CONTAINING PROTEIN"/>
    <property type="match status" value="1"/>
</dbReference>
<evidence type="ECO:0000256" key="9">
    <source>
        <dbReference type="ARBA" id="ARBA00023284"/>
    </source>
</evidence>
<keyword evidence="8" id="KW-1015">Disulfide bond</keyword>
<dbReference type="GO" id="GO:0016020">
    <property type="term" value="C:membrane"/>
    <property type="evidence" value="ECO:0007669"/>
    <property type="project" value="UniProtKB-SubCell"/>
</dbReference>
<dbReference type="Gene3D" id="1.20.1440.130">
    <property type="entry name" value="VKOR domain"/>
    <property type="match status" value="1"/>
</dbReference>
<name>A0A2R6ADC7_9ARCH</name>
<dbReference type="Proteomes" id="UP000240880">
    <property type="component" value="Unassembled WGS sequence"/>
</dbReference>
<evidence type="ECO:0000313" key="12">
    <source>
        <dbReference type="EMBL" id="PSN84365.1"/>
    </source>
</evidence>
<comment type="subcellular location">
    <subcellularLocation>
        <location evidence="1">Membrane</location>
        <topology evidence="1">Multi-pass membrane protein</topology>
    </subcellularLocation>
</comment>
<keyword evidence="3 10" id="KW-0812">Transmembrane</keyword>
<dbReference type="Pfam" id="PF07884">
    <property type="entry name" value="VKOR"/>
    <property type="match status" value="1"/>
</dbReference>
<gene>
    <name evidence="12" type="ORF">B9Q01_01395</name>
</gene>
<sequence>MKNYRLFLWILCALGLVVSAYLLYQSFNPSISLICPTRGVVNCEKVTESAYSHIFGIPVAALGVAWFVLLFVFSFKPEFLFPLWVMGAVFVGYLVFSEFLVGAICVYCTFVHVVAIVSGVPAWKLSFSGE</sequence>
<dbReference type="GO" id="GO:0016491">
    <property type="term" value="F:oxidoreductase activity"/>
    <property type="evidence" value="ECO:0007669"/>
    <property type="project" value="UniProtKB-KW"/>
</dbReference>
<evidence type="ECO:0000256" key="7">
    <source>
        <dbReference type="ARBA" id="ARBA00023136"/>
    </source>
</evidence>
<keyword evidence="9" id="KW-0676">Redox-active center</keyword>